<dbReference type="PANTHER" id="PTHR11709:SF311">
    <property type="entry name" value="MONOCOPPER OXIDASE-LIKE PROTEIN SKU5"/>
    <property type="match status" value="1"/>
</dbReference>
<evidence type="ECO:0000313" key="4">
    <source>
        <dbReference type="EMBL" id="KAF7140241.1"/>
    </source>
</evidence>
<protein>
    <recommendedName>
        <fullName evidence="3">Plastocyanin-like domain-containing protein</fullName>
    </recommendedName>
</protein>
<dbReference type="Pfam" id="PF07731">
    <property type="entry name" value="Cu-oxidase_2"/>
    <property type="match status" value="1"/>
</dbReference>
<dbReference type="GO" id="GO:0016491">
    <property type="term" value="F:oxidoreductase activity"/>
    <property type="evidence" value="ECO:0007669"/>
    <property type="project" value="InterPro"/>
</dbReference>
<gene>
    <name evidence="4" type="ORF">RHSIM_Rhsim06G0082700</name>
</gene>
<feature type="region of interest" description="Disordered" evidence="2">
    <location>
        <begin position="1"/>
        <end position="23"/>
    </location>
</feature>
<dbReference type="GO" id="GO:0005507">
    <property type="term" value="F:copper ion binding"/>
    <property type="evidence" value="ECO:0007669"/>
    <property type="project" value="InterPro"/>
</dbReference>
<feature type="compositionally biased region" description="Basic and acidic residues" evidence="2">
    <location>
        <begin position="1"/>
        <end position="11"/>
    </location>
</feature>
<evidence type="ECO:0000259" key="3">
    <source>
        <dbReference type="Pfam" id="PF07731"/>
    </source>
</evidence>
<dbReference type="EMBL" id="WJXA01000006">
    <property type="protein sequence ID" value="KAF7140241.1"/>
    <property type="molecule type" value="Genomic_DNA"/>
</dbReference>
<dbReference type="AlphaFoldDB" id="A0A834GSW5"/>
<feature type="domain" description="Plastocyanin-like" evidence="3">
    <location>
        <begin position="76"/>
        <end position="178"/>
    </location>
</feature>
<name>A0A834GSW5_RHOSS</name>
<dbReference type="PANTHER" id="PTHR11709">
    <property type="entry name" value="MULTI-COPPER OXIDASE"/>
    <property type="match status" value="1"/>
</dbReference>
<reference evidence="4" key="1">
    <citation type="submission" date="2019-11" db="EMBL/GenBank/DDBJ databases">
        <authorList>
            <person name="Liu Y."/>
            <person name="Hou J."/>
            <person name="Li T.-Q."/>
            <person name="Guan C.-H."/>
            <person name="Wu X."/>
            <person name="Wu H.-Z."/>
            <person name="Ling F."/>
            <person name="Zhang R."/>
            <person name="Shi X.-G."/>
            <person name="Ren J.-P."/>
            <person name="Chen E.-F."/>
            <person name="Sun J.-M."/>
        </authorList>
    </citation>
    <scope>NUCLEOTIDE SEQUENCE</scope>
    <source>
        <strain evidence="4">Adult_tree_wgs_1</strain>
        <tissue evidence="4">Leaves</tissue>
    </source>
</reference>
<organism evidence="4 5">
    <name type="scientific">Rhododendron simsii</name>
    <name type="common">Sims's rhododendron</name>
    <dbReference type="NCBI Taxonomy" id="118357"/>
    <lineage>
        <taxon>Eukaryota</taxon>
        <taxon>Viridiplantae</taxon>
        <taxon>Streptophyta</taxon>
        <taxon>Embryophyta</taxon>
        <taxon>Tracheophyta</taxon>
        <taxon>Spermatophyta</taxon>
        <taxon>Magnoliopsida</taxon>
        <taxon>eudicotyledons</taxon>
        <taxon>Gunneridae</taxon>
        <taxon>Pentapetalae</taxon>
        <taxon>asterids</taxon>
        <taxon>Ericales</taxon>
        <taxon>Ericaceae</taxon>
        <taxon>Ericoideae</taxon>
        <taxon>Rhodoreae</taxon>
        <taxon>Rhododendron</taxon>
    </lineage>
</organism>
<keyword evidence="5" id="KW-1185">Reference proteome</keyword>
<accession>A0A834GSW5</accession>
<evidence type="ECO:0000313" key="5">
    <source>
        <dbReference type="Proteomes" id="UP000626092"/>
    </source>
</evidence>
<dbReference type="SUPFAM" id="SSF49503">
    <property type="entry name" value="Cupredoxins"/>
    <property type="match status" value="1"/>
</dbReference>
<comment type="caution">
    <text evidence="4">The sequence shown here is derived from an EMBL/GenBank/DDBJ whole genome shotgun (WGS) entry which is preliminary data.</text>
</comment>
<comment type="similarity">
    <text evidence="1">Belongs to the multicopper oxidase family.</text>
</comment>
<dbReference type="GO" id="GO:0005886">
    <property type="term" value="C:plasma membrane"/>
    <property type="evidence" value="ECO:0007669"/>
    <property type="project" value="TreeGrafter"/>
</dbReference>
<dbReference type="Gene3D" id="2.60.40.420">
    <property type="entry name" value="Cupredoxins - blue copper proteins"/>
    <property type="match status" value="1"/>
</dbReference>
<proteinExistence type="inferred from homology"/>
<dbReference type="InterPro" id="IPR045087">
    <property type="entry name" value="Cu-oxidase_fam"/>
</dbReference>
<evidence type="ECO:0000256" key="1">
    <source>
        <dbReference type="ARBA" id="ARBA00010609"/>
    </source>
</evidence>
<dbReference type="InterPro" id="IPR011706">
    <property type="entry name" value="Cu-oxidase_C"/>
</dbReference>
<sequence length="210" mass="24122">MADSEVEREYANSETSEDVEKGSTAQINGALRYTINNVSYLTPATPLKLADYSLNGSGMYPIDKFPVNFSNPVGVNGTFVVSGIHRGWLEIEFRNGLDVMDSWHLDGFSFYVVGFGDGKWAPKLRYTYNLYDPVVGSTVQVYPGRWTTVYVYLDNLGMWNLRSQHLKNWYLGQEIYIYIYIYIYVRIYDVDPDPTKEQPPPHNVLFCGQY</sequence>
<dbReference type="InterPro" id="IPR008972">
    <property type="entry name" value="Cupredoxin"/>
</dbReference>
<evidence type="ECO:0000256" key="2">
    <source>
        <dbReference type="SAM" id="MobiDB-lite"/>
    </source>
</evidence>
<dbReference type="OrthoDB" id="2121828at2759"/>
<dbReference type="Proteomes" id="UP000626092">
    <property type="component" value="Unassembled WGS sequence"/>
</dbReference>